<protein>
    <submittedName>
        <fullName evidence="1">Uncharacterized protein</fullName>
    </submittedName>
</protein>
<accession>A0A480A416</accession>
<dbReference type="EMBL" id="BJCE01000055">
    <property type="protein sequence ID" value="GCL36934.1"/>
    <property type="molecule type" value="Genomic_DNA"/>
</dbReference>
<dbReference type="Proteomes" id="UP000300142">
    <property type="component" value="Unassembled WGS sequence"/>
</dbReference>
<reference evidence="2" key="1">
    <citation type="submission" date="2019-02" db="EMBL/GenBank/DDBJ databases">
        <title>Draft genome sequence of Sphaerospermopsis reniformis NIES-1949.</title>
        <authorList>
            <person name="Yamaguchi H."/>
            <person name="Suzuki S."/>
            <person name="Kawachi M."/>
        </authorList>
    </citation>
    <scope>NUCLEOTIDE SEQUENCE [LARGE SCALE GENOMIC DNA]</scope>
    <source>
        <strain evidence="2">NIES-1949</strain>
    </source>
</reference>
<sequence length="33" mass="3971">MLNLREADVTPTRFYQEVLQIHEKRGEKRGVQK</sequence>
<name>A0A480A416_9CYAN</name>
<evidence type="ECO:0000313" key="1">
    <source>
        <dbReference type="EMBL" id="GCL36934.1"/>
    </source>
</evidence>
<gene>
    <name evidence="1" type="ORF">SR1949_20400</name>
</gene>
<comment type="caution">
    <text evidence="1">The sequence shown here is derived from an EMBL/GenBank/DDBJ whole genome shotgun (WGS) entry which is preliminary data.</text>
</comment>
<proteinExistence type="predicted"/>
<dbReference type="AlphaFoldDB" id="A0A480A416"/>
<evidence type="ECO:0000313" key="2">
    <source>
        <dbReference type="Proteomes" id="UP000300142"/>
    </source>
</evidence>
<organism evidence="1 2">
    <name type="scientific">Sphaerospermopsis reniformis</name>
    <dbReference type="NCBI Taxonomy" id="531300"/>
    <lineage>
        <taxon>Bacteria</taxon>
        <taxon>Bacillati</taxon>
        <taxon>Cyanobacteriota</taxon>
        <taxon>Cyanophyceae</taxon>
        <taxon>Nostocales</taxon>
        <taxon>Aphanizomenonaceae</taxon>
        <taxon>Sphaerospermopsis</taxon>
    </lineage>
</organism>
<keyword evidence="2" id="KW-1185">Reference proteome</keyword>